<dbReference type="Pfam" id="PF07508">
    <property type="entry name" value="Recombinase"/>
    <property type="match status" value="1"/>
</dbReference>
<dbReference type="PANTHER" id="PTHR30461">
    <property type="entry name" value="DNA-INVERTASE FROM LAMBDOID PROPHAGE"/>
    <property type="match status" value="1"/>
</dbReference>
<dbReference type="InterPro" id="IPR038109">
    <property type="entry name" value="DNA_bind_recomb_sf"/>
</dbReference>
<dbReference type="InterPro" id="IPR050639">
    <property type="entry name" value="SSR_resolvase"/>
</dbReference>
<dbReference type="Pfam" id="PF00239">
    <property type="entry name" value="Resolvase"/>
    <property type="match status" value="1"/>
</dbReference>
<dbReference type="GO" id="GO:0000150">
    <property type="term" value="F:DNA strand exchange activity"/>
    <property type="evidence" value="ECO:0007669"/>
    <property type="project" value="InterPro"/>
</dbReference>
<proteinExistence type="predicted"/>
<dbReference type="PANTHER" id="PTHR30461:SF23">
    <property type="entry name" value="DNA RECOMBINASE-RELATED"/>
    <property type="match status" value="1"/>
</dbReference>
<gene>
    <name evidence="4" type="ORF">GCM10017621_12110</name>
</gene>
<dbReference type="CDD" id="cd00338">
    <property type="entry name" value="Ser_Recombinase"/>
    <property type="match status" value="1"/>
</dbReference>
<dbReference type="InterPro" id="IPR006119">
    <property type="entry name" value="Resolv_N"/>
</dbReference>
<comment type="caution">
    <text evidence="4">The sequence shown here is derived from an EMBL/GenBank/DDBJ whole genome shotgun (WGS) entry which is preliminary data.</text>
</comment>
<feature type="coiled-coil region" evidence="1">
    <location>
        <begin position="376"/>
        <end position="433"/>
    </location>
</feature>
<dbReference type="InterPro" id="IPR036162">
    <property type="entry name" value="Resolvase-like_N_sf"/>
</dbReference>
<reference evidence="4" key="1">
    <citation type="journal article" date="2014" name="Int. J. Syst. Evol. Microbiol.">
        <title>Complete genome sequence of Corynebacterium casei LMG S-19264T (=DSM 44701T), isolated from a smear-ripened cheese.</title>
        <authorList>
            <consortium name="US DOE Joint Genome Institute (JGI-PGF)"/>
            <person name="Walter F."/>
            <person name="Albersmeier A."/>
            <person name="Kalinowski J."/>
            <person name="Ruckert C."/>
        </authorList>
    </citation>
    <scope>NUCLEOTIDE SEQUENCE</scope>
    <source>
        <strain evidence="4">VKM B-1513</strain>
    </source>
</reference>
<dbReference type="SUPFAM" id="SSF53041">
    <property type="entry name" value="Resolvase-like"/>
    <property type="match status" value="1"/>
</dbReference>
<sequence>MMNLTNKKSETGGIAVIYCRVSNVKQTTRGDGLGSQETRCREYAGYKGYRVEQVFTDDMSGGVADRPGMMEMLDWLKEHHAENPVVIIDDVSRLARGLDAHIRLRTAIGGAGGRLESPSIEFGEDSDSVLVENLLASVSQHQRQKNAEQTTNRMRARAMNGYWVFAAPKGYRFERSNEGKVLVRDEPLASIVQEALEGFASGRFGTQAEVKRYLEAQPLFPKDLPGGFMRNQRVNDLLTQPLYAGLISIPKWGIAMREGRHDGLVSVSTFERIQKRLANPDRQIIRKDMREDFPLRGAALCGDCDHPLTAAWSTSKTGTKHPYYLCYNRDCESHRKSIRRDAIEGEVEAALASVTPAKSLFELARAMLKDLWDGRVDQEQSRAKEAQARIKELDKKIDQLLDRIVDSNSSRVIAAYEAKIEGFEKDKLLLREQTNRVGQKPHTFEEMFELACQFLANPYEIWTNGTLAVRKLVLKMVFPAGITYDRKNGLRTPDLALPFKVLGGLDGGDCKMAHPRGFEPLTSAFGAGLRAYPNCTIGHARAR</sequence>
<feature type="domain" description="Recombinase" evidence="3">
    <location>
        <begin position="168"/>
        <end position="283"/>
    </location>
</feature>
<dbReference type="Proteomes" id="UP001143486">
    <property type="component" value="Unassembled WGS sequence"/>
</dbReference>
<evidence type="ECO:0000313" key="4">
    <source>
        <dbReference type="EMBL" id="GLK51703.1"/>
    </source>
</evidence>
<dbReference type="Gene3D" id="3.90.1750.20">
    <property type="entry name" value="Putative Large Serine Recombinase, Chain B, Domain 2"/>
    <property type="match status" value="1"/>
</dbReference>
<dbReference type="Pfam" id="PF13408">
    <property type="entry name" value="Zn_ribbon_recom"/>
    <property type="match status" value="1"/>
</dbReference>
<evidence type="ECO:0000256" key="1">
    <source>
        <dbReference type="SAM" id="Coils"/>
    </source>
</evidence>
<dbReference type="Gene3D" id="3.40.50.1390">
    <property type="entry name" value="Resolvase, N-terminal catalytic domain"/>
    <property type="match status" value="1"/>
</dbReference>
<dbReference type="RefSeq" id="WP_271186085.1">
    <property type="nucleotide sequence ID" value="NZ_BSFE01000003.1"/>
</dbReference>
<dbReference type="GO" id="GO:0003677">
    <property type="term" value="F:DNA binding"/>
    <property type="evidence" value="ECO:0007669"/>
    <property type="project" value="InterPro"/>
</dbReference>
<dbReference type="PROSITE" id="PS51737">
    <property type="entry name" value="RECOMBINASE_DNA_BIND"/>
    <property type="match status" value="1"/>
</dbReference>
<organism evidence="4 5">
    <name type="scientific">Maricaulis virginensis</name>
    <dbReference type="NCBI Taxonomy" id="144022"/>
    <lineage>
        <taxon>Bacteria</taxon>
        <taxon>Pseudomonadati</taxon>
        <taxon>Pseudomonadota</taxon>
        <taxon>Alphaproteobacteria</taxon>
        <taxon>Maricaulales</taxon>
        <taxon>Maricaulaceae</taxon>
        <taxon>Maricaulis</taxon>
    </lineage>
</organism>
<evidence type="ECO:0000259" key="2">
    <source>
        <dbReference type="PROSITE" id="PS51736"/>
    </source>
</evidence>
<reference evidence="4" key="2">
    <citation type="submission" date="2023-01" db="EMBL/GenBank/DDBJ databases">
        <authorList>
            <person name="Sun Q."/>
            <person name="Evtushenko L."/>
        </authorList>
    </citation>
    <scope>NUCLEOTIDE SEQUENCE</scope>
    <source>
        <strain evidence="4">VKM B-1513</strain>
    </source>
</reference>
<evidence type="ECO:0000259" key="3">
    <source>
        <dbReference type="PROSITE" id="PS51737"/>
    </source>
</evidence>
<protein>
    <submittedName>
        <fullName evidence="4">Serine type site-specific recombinase</fullName>
    </submittedName>
</protein>
<dbReference type="InterPro" id="IPR011109">
    <property type="entry name" value="DNA_bind_recombinase_dom"/>
</dbReference>
<dbReference type="EMBL" id="BSFE01000003">
    <property type="protein sequence ID" value="GLK51703.1"/>
    <property type="molecule type" value="Genomic_DNA"/>
</dbReference>
<evidence type="ECO:0000313" key="5">
    <source>
        <dbReference type="Proteomes" id="UP001143486"/>
    </source>
</evidence>
<feature type="domain" description="Resolvase/invertase-type recombinase catalytic" evidence="2">
    <location>
        <begin position="14"/>
        <end position="170"/>
    </location>
</feature>
<keyword evidence="1" id="KW-0175">Coiled coil</keyword>
<accession>A0A9W6MN58</accession>
<name>A0A9W6MN58_9PROT</name>
<dbReference type="AlphaFoldDB" id="A0A9W6MN58"/>
<dbReference type="InterPro" id="IPR025827">
    <property type="entry name" value="Zn_ribbon_recom_dom"/>
</dbReference>
<dbReference type="PROSITE" id="PS51736">
    <property type="entry name" value="RECOMBINASES_3"/>
    <property type="match status" value="1"/>
</dbReference>
<dbReference type="SMART" id="SM00857">
    <property type="entry name" value="Resolvase"/>
    <property type="match status" value="1"/>
</dbReference>
<keyword evidence="5" id="KW-1185">Reference proteome</keyword>